<evidence type="ECO:0000256" key="3">
    <source>
        <dbReference type="ARBA" id="ARBA00022737"/>
    </source>
</evidence>
<dbReference type="InterPro" id="IPR041118">
    <property type="entry name" value="Rx_N"/>
</dbReference>
<dbReference type="SUPFAM" id="SSF52540">
    <property type="entry name" value="P-loop containing nucleoside triphosphate hydrolases"/>
    <property type="match status" value="1"/>
</dbReference>
<reference evidence="12" key="1">
    <citation type="submission" date="2015-01" db="EMBL/GenBank/DDBJ databases">
        <authorList>
            <person name="Xiang T."/>
            <person name="Song Y."/>
            <person name="Huang L."/>
            <person name="Wang B."/>
            <person name="Wu P."/>
        </authorList>
    </citation>
    <scope>NUCLEOTIDE SEQUENCE</scope>
</reference>
<dbReference type="Pfam" id="PF13966">
    <property type="entry name" value="zf-RVT"/>
    <property type="match status" value="1"/>
</dbReference>
<dbReference type="GO" id="GO:0009626">
    <property type="term" value="P:plant-type hypersensitive response"/>
    <property type="evidence" value="ECO:0007669"/>
    <property type="project" value="UniProtKB-ARBA"/>
</dbReference>
<evidence type="ECO:0000313" key="12">
    <source>
        <dbReference type="EMBL" id="ALO70032.1"/>
    </source>
</evidence>
<dbReference type="Pfam" id="PF25019">
    <property type="entry name" value="LRR_R13L1-DRL21"/>
    <property type="match status" value="1"/>
</dbReference>
<dbReference type="GO" id="GO:0002758">
    <property type="term" value="P:innate immune response-activating signaling pathway"/>
    <property type="evidence" value="ECO:0007669"/>
    <property type="project" value="UniProtKB-ARBA"/>
</dbReference>
<protein>
    <submittedName>
        <fullName evidence="12">NBS-LRR-like resistance protein</fullName>
    </submittedName>
</protein>
<feature type="domain" description="Disease resistance protein winged helix" evidence="10">
    <location>
        <begin position="420"/>
        <end position="500"/>
    </location>
</feature>
<dbReference type="Gene3D" id="1.10.8.430">
    <property type="entry name" value="Helical domain of apoptotic protease-activating factors"/>
    <property type="match status" value="1"/>
</dbReference>
<dbReference type="GO" id="GO:0043531">
    <property type="term" value="F:ADP binding"/>
    <property type="evidence" value="ECO:0007669"/>
    <property type="project" value="InterPro"/>
</dbReference>
<dbReference type="InterPro" id="IPR026960">
    <property type="entry name" value="RVT-Znf"/>
</dbReference>
<dbReference type="Gene3D" id="1.20.5.4130">
    <property type="match status" value="1"/>
</dbReference>
<accession>A0A0U2QT41</accession>
<keyword evidence="4" id="KW-0547">Nucleotide-binding</keyword>
<dbReference type="Pfam" id="PF18052">
    <property type="entry name" value="Rx_N"/>
    <property type="match status" value="1"/>
</dbReference>
<sequence>MAELLSALLPALLKKAGESISTEFAFIGGIERKCSELKTSLLAINQVIYDAEEQASKKPAVKSWIAKLKMAACEADDALDELHYEALRSEALRRGHKINSGVRAFFTSHYNPLLFKYRIGKRLQQIVEKIDKLVLQMNRFGFLNCPMPVDERMQTYSYVDEQEVIGRQKERDEIIHMLLSAKSDKLLILPIVGIGGLGKTTLAQLVFNDVKVKAHFQKHMWVCVSENFSVPDIVKGIIDTAIGNDCGLKSDNLELLQQRLREELSQKRYLLVLDDVWNEDEQKWEALRTLLCSCKMGSAVVVTTRNSNVASVMGTVPPLALEQLSQEDSWTLFCERAFRTGVAKSCEFVEIGTKIVQKCSGVPLAINSMGGLLSRKHSVRDWLAILQNNTWEENNILTVLSLSYKHLPSFMKQCFAFCAVFPKDYEIDKDDLIHLWISNGFIPSKETSDIEETGNKVFLELLWRSFFQNAKQTRSRKEEYIYGYKDVTTCKIHDLMHDLAVSISGDECYTLQNLVEINKMPKNVHHLVFPHPHKIGFVMQRCPIIRSLFSLHKNRMDSMKDVRFMVSPCRVLGLHICGNEIFSVEPAYMKHLRYLDLSSSDIKTLPEAVSALYNLQILMLNRCRGLTHLPDGMKFMISLRHVYLDGCSSLQRMPPGLGQLSSLRTLTMYMVGNESDRRLHELKDLELGGKLQIHNLLKVTNPLQAKEANLENKKNLQQLALCWDSRNFTCSHSHSADEYLQLCCPEEVLDALKPPNGLKVLKLRQYMGSDFPMWMEDGVTLQNIVKLSLRGSVMCVKLPPVWQLPFLEVLRLKRMERLKYLCYRYPTDEEYGNQLVVFQKLKLLSLEWMESLENWHEYDTQQVTSVTFPKLDAMEIIDCPKLTALPNVPILKSLSLTGNKVLLGLVSGISNLSYLYLGASQGSSRRVRTLYYIYNGEREGSTDTKDEHILPDHLLSWGSLTKLHLQGFNTPAPENAKSISGHMVSVQDLVLSSCDCFIQHEGLQSPLWFWISFGCLQQLEIWYCDSLTFWPEEEFRSLTSLEKLFIVDCKNFTGVPPDRLSARPPTDGGPCNLEYLQIDRCPNLVVFPTNFICLRILVITDSNVLEGLPGGFGCQGTLTTLVILGCPSFSSLPASIRCLSNLKSLELTSNNSLTSLPEGMQNLTALKTLHFIKCPGITALPEGLQQRLHGLQTFTVEDCPALARRCRRGGDYWEKVKDIPDLRVTSRVPFQSEPSRKTFAPPRCRFFAWLVAKRRCWTADRLRSRGLPHPDRCVLCDQHEETIDHILIACPESRQLWWVVLSSIGLPQCLPLNEDSFYLWLCNSRLKVGAASRRGFDTIATLTAWTIWKERNNRVFNSQQRPWSEIARAMAAEATLWRLAHAALPHIQIWRPGVLKTYNESFAGDLELVPCKPEVVRGLRYGSLLLAGHDRIATMIWLYQGQGFRNFLA</sequence>
<dbReference type="FunFam" id="1.10.10.10:FF:000322">
    <property type="entry name" value="Probable disease resistance protein At1g63360"/>
    <property type="match status" value="1"/>
</dbReference>
<dbReference type="GO" id="GO:0042742">
    <property type="term" value="P:defense response to bacterium"/>
    <property type="evidence" value="ECO:0007669"/>
    <property type="project" value="UniProtKB-ARBA"/>
</dbReference>
<dbReference type="PANTHER" id="PTHR36766">
    <property type="entry name" value="PLANT BROAD-SPECTRUM MILDEW RESISTANCE PROTEIN RPW8"/>
    <property type="match status" value="1"/>
</dbReference>
<evidence type="ECO:0000256" key="4">
    <source>
        <dbReference type="ARBA" id="ARBA00022741"/>
    </source>
</evidence>
<evidence type="ECO:0000256" key="1">
    <source>
        <dbReference type="ARBA" id="ARBA00008894"/>
    </source>
</evidence>
<dbReference type="Gene3D" id="3.40.50.300">
    <property type="entry name" value="P-loop containing nucleotide triphosphate hydrolases"/>
    <property type="match status" value="1"/>
</dbReference>
<evidence type="ECO:0000259" key="10">
    <source>
        <dbReference type="Pfam" id="PF23559"/>
    </source>
</evidence>
<evidence type="ECO:0000256" key="2">
    <source>
        <dbReference type="ARBA" id="ARBA00022614"/>
    </source>
</evidence>
<dbReference type="Pfam" id="PF23559">
    <property type="entry name" value="WHD_DRP"/>
    <property type="match status" value="1"/>
</dbReference>
<feature type="domain" description="Reverse transcriptase zinc-binding" evidence="8">
    <location>
        <begin position="1237"/>
        <end position="1297"/>
    </location>
</feature>
<evidence type="ECO:0000256" key="5">
    <source>
        <dbReference type="ARBA" id="ARBA00022821"/>
    </source>
</evidence>
<dbReference type="InterPro" id="IPR058922">
    <property type="entry name" value="WHD_DRP"/>
</dbReference>
<dbReference type="GO" id="GO:0005524">
    <property type="term" value="F:ATP binding"/>
    <property type="evidence" value="ECO:0007669"/>
    <property type="project" value="UniProtKB-KW"/>
</dbReference>
<feature type="domain" description="R13L1/DRL21-like LRR repeat region" evidence="11">
    <location>
        <begin position="679"/>
        <end position="815"/>
    </location>
</feature>
<keyword evidence="5" id="KW-0611">Plant defense</keyword>
<dbReference type="SUPFAM" id="SSF52047">
    <property type="entry name" value="RNI-like"/>
    <property type="match status" value="1"/>
</dbReference>
<name>A0A0U2QT41_ORYSA</name>
<keyword evidence="6" id="KW-0067">ATP-binding</keyword>
<feature type="domain" description="Disease resistance N-terminal" evidence="9">
    <location>
        <begin position="10"/>
        <end position="93"/>
    </location>
</feature>
<dbReference type="Gene3D" id="1.10.10.10">
    <property type="entry name" value="Winged helix-like DNA-binding domain superfamily/Winged helix DNA-binding domain"/>
    <property type="match status" value="1"/>
</dbReference>
<dbReference type="InterPro" id="IPR027417">
    <property type="entry name" value="P-loop_NTPase"/>
</dbReference>
<dbReference type="Gene3D" id="3.80.10.10">
    <property type="entry name" value="Ribonuclease Inhibitor"/>
    <property type="match status" value="4"/>
</dbReference>
<keyword evidence="2" id="KW-0433">Leucine-rich repeat</keyword>
<evidence type="ECO:0000259" key="9">
    <source>
        <dbReference type="Pfam" id="PF18052"/>
    </source>
</evidence>
<evidence type="ECO:0000259" key="11">
    <source>
        <dbReference type="Pfam" id="PF25019"/>
    </source>
</evidence>
<dbReference type="SUPFAM" id="SSF52058">
    <property type="entry name" value="L domain-like"/>
    <property type="match status" value="1"/>
</dbReference>
<dbReference type="InterPro" id="IPR042197">
    <property type="entry name" value="Apaf_helical"/>
</dbReference>
<dbReference type="InterPro" id="IPR056789">
    <property type="entry name" value="LRR_R13L1-DRL21"/>
</dbReference>
<proteinExistence type="inferred from homology"/>
<feature type="domain" description="NB-ARC" evidence="7">
    <location>
        <begin position="168"/>
        <end position="340"/>
    </location>
</feature>
<keyword evidence="3" id="KW-0677">Repeat</keyword>
<dbReference type="InterPro" id="IPR032675">
    <property type="entry name" value="LRR_dom_sf"/>
</dbReference>
<dbReference type="InterPro" id="IPR036388">
    <property type="entry name" value="WH-like_DNA-bd_sf"/>
</dbReference>
<dbReference type="EMBL" id="KP401596">
    <property type="protein sequence ID" value="ALO70032.1"/>
    <property type="molecule type" value="Genomic_DNA"/>
</dbReference>
<dbReference type="FunFam" id="3.40.50.300:FF:001091">
    <property type="entry name" value="Probable disease resistance protein At1g61300"/>
    <property type="match status" value="1"/>
</dbReference>
<dbReference type="Pfam" id="PF00931">
    <property type="entry name" value="NB-ARC"/>
    <property type="match status" value="1"/>
</dbReference>
<gene>
    <name evidence="12" type="primary">Os05g31570</name>
</gene>
<dbReference type="SMART" id="SM00369">
    <property type="entry name" value="LRR_TYP"/>
    <property type="match status" value="3"/>
</dbReference>
<evidence type="ECO:0000259" key="8">
    <source>
        <dbReference type="Pfam" id="PF13966"/>
    </source>
</evidence>
<dbReference type="InterPro" id="IPR003591">
    <property type="entry name" value="Leu-rich_rpt_typical-subtyp"/>
</dbReference>
<comment type="similarity">
    <text evidence="1">Belongs to the disease resistance NB-LRR family.</text>
</comment>
<evidence type="ECO:0000256" key="6">
    <source>
        <dbReference type="ARBA" id="ARBA00022840"/>
    </source>
</evidence>
<dbReference type="PRINTS" id="PR00364">
    <property type="entry name" value="DISEASERSIST"/>
</dbReference>
<dbReference type="PANTHER" id="PTHR36766:SF55">
    <property type="entry name" value="OS11G0492900 PROTEIN"/>
    <property type="match status" value="1"/>
</dbReference>
<evidence type="ECO:0000259" key="7">
    <source>
        <dbReference type="Pfam" id="PF00931"/>
    </source>
</evidence>
<dbReference type="InterPro" id="IPR002182">
    <property type="entry name" value="NB-ARC"/>
</dbReference>
<organism evidence="12">
    <name type="scientific">Oryza sativa</name>
    <name type="common">Rice</name>
    <dbReference type="NCBI Taxonomy" id="4530"/>
    <lineage>
        <taxon>Eukaryota</taxon>
        <taxon>Viridiplantae</taxon>
        <taxon>Streptophyta</taxon>
        <taxon>Embryophyta</taxon>
        <taxon>Tracheophyta</taxon>
        <taxon>Spermatophyta</taxon>
        <taxon>Magnoliopsida</taxon>
        <taxon>Liliopsida</taxon>
        <taxon>Poales</taxon>
        <taxon>Poaceae</taxon>
        <taxon>BOP clade</taxon>
        <taxon>Oryzoideae</taxon>
        <taxon>Oryzeae</taxon>
        <taxon>Oryzinae</taxon>
        <taxon>Oryza</taxon>
    </lineage>
</organism>